<protein>
    <submittedName>
        <fullName evidence="2">Uncharacterized protein</fullName>
    </submittedName>
</protein>
<dbReference type="EMBL" id="JXJN01003800">
    <property type="status" value="NOT_ANNOTATED_CDS"/>
    <property type="molecule type" value="Genomic_DNA"/>
</dbReference>
<name>A0A1B0AUY0_9MUSC</name>
<keyword evidence="1" id="KW-0812">Transmembrane</keyword>
<evidence type="ECO:0000256" key="1">
    <source>
        <dbReference type="SAM" id="Phobius"/>
    </source>
</evidence>
<evidence type="ECO:0000313" key="2">
    <source>
        <dbReference type="EnsemblMetazoa" id="GPPI009543-PA"/>
    </source>
</evidence>
<dbReference type="AlphaFoldDB" id="A0A1B0AUY0"/>
<reference evidence="2" key="2">
    <citation type="submission" date="2020-05" db="UniProtKB">
        <authorList>
            <consortium name="EnsemblMetazoa"/>
        </authorList>
    </citation>
    <scope>IDENTIFICATION</scope>
    <source>
        <strain evidence="2">IAEA</strain>
    </source>
</reference>
<sequence>MYKNVPLHVNLNYLLKLNERPSPLAYSSIQTQNAANTSRCLLLCCALTVAFAYCWSSLAAVVLQVIVWCVRDVNGYHMIDDI</sequence>
<dbReference type="EMBL" id="JXJN01003799">
    <property type="status" value="NOT_ANNOTATED_CDS"/>
    <property type="molecule type" value="Genomic_DNA"/>
</dbReference>
<dbReference type="EnsemblMetazoa" id="GPPI009543-RA">
    <property type="protein sequence ID" value="GPPI009543-PA"/>
    <property type="gene ID" value="GPPI009543"/>
</dbReference>
<dbReference type="VEuPathDB" id="VectorBase:GPPI009543"/>
<evidence type="ECO:0000313" key="3">
    <source>
        <dbReference type="Proteomes" id="UP000092460"/>
    </source>
</evidence>
<feature type="transmembrane region" description="Helical" evidence="1">
    <location>
        <begin position="40"/>
        <end position="68"/>
    </location>
</feature>
<organism evidence="2 3">
    <name type="scientific">Glossina palpalis gambiensis</name>
    <dbReference type="NCBI Taxonomy" id="67801"/>
    <lineage>
        <taxon>Eukaryota</taxon>
        <taxon>Metazoa</taxon>
        <taxon>Ecdysozoa</taxon>
        <taxon>Arthropoda</taxon>
        <taxon>Hexapoda</taxon>
        <taxon>Insecta</taxon>
        <taxon>Pterygota</taxon>
        <taxon>Neoptera</taxon>
        <taxon>Endopterygota</taxon>
        <taxon>Diptera</taxon>
        <taxon>Brachycera</taxon>
        <taxon>Muscomorpha</taxon>
        <taxon>Hippoboscoidea</taxon>
        <taxon>Glossinidae</taxon>
        <taxon>Glossina</taxon>
    </lineage>
</organism>
<keyword evidence="1" id="KW-0472">Membrane</keyword>
<dbReference type="Proteomes" id="UP000092460">
    <property type="component" value="Unassembled WGS sequence"/>
</dbReference>
<keyword evidence="1" id="KW-1133">Transmembrane helix</keyword>
<keyword evidence="3" id="KW-1185">Reference proteome</keyword>
<accession>A0A1B0AUY0</accession>
<reference evidence="3" key="1">
    <citation type="submission" date="2015-01" db="EMBL/GenBank/DDBJ databases">
        <authorList>
            <person name="Aksoy S."/>
            <person name="Warren W."/>
            <person name="Wilson R.K."/>
        </authorList>
    </citation>
    <scope>NUCLEOTIDE SEQUENCE [LARGE SCALE GENOMIC DNA]</scope>
    <source>
        <strain evidence="3">IAEA</strain>
    </source>
</reference>
<proteinExistence type="predicted"/>